<dbReference type="GO" id="GO:0001530">
    <property type="term" value="F:lipopolysaccharide binding"/>
    <property type="evidence" value="ECO:0007669"/>
    <property type="project" value="InterPro"/>
</dbReference>
<dbReference type="PANTHER" id="PTHR36504:SF1">
    <property type="entry name" value="LIPOPOLYSACCHARIDE EXPORT SYSTEM PROTEIN LPTA"/>
    <property type="match status" value="1"/>
</dbReference>
<feature type="chain" id="PRO_5021055304" description="Lipopolysaccharide export system protein LptA" evidence="4">
    <location>
        <begin position="36"/>
        <end position="180"/>
    </location>
</feature>
<dbReference type="HAMAP" id="MF_01914">
    <property type="entry name" value="LPS_assembly_LptA"/>
    <property type="match status" value="1"/>
</dbReference>
<protein>
    <recommendedName>
        <fullName evidence="4">Lipopolysaccharide export system protein LptA</fullName>
    </recommendedName>
</protein>
<keyword evidence="1 4" id="KW-0813">Transport</keyword>
<dbReference type="GO" id="GO:0009279">
    <property type="term" value="C:cell outer membrane"/>
    <property type="evidence" value="ECO:0007669"/>
    <property type="project" value="TreeGrafter"/>
</dbReference>
<dbReference type="InterPro" id="IPR052037">
    <property type="entry name" value="LPS_export_LptA"/>
</dbReference>
<comment type="similarity">
    <text evidence="4">Belongs to the LptA family.</text>
</comment>
<keyword evidence="8" id="KW-1185">Reference proteome</keyword>
<dbReference type="EMBL" id="CP040602">
    <property type="protein sequence ID" value="QCU89610.1"/>
    <property type="molecule type" value="Genomic_DNA"/>
</dbReference>
<comment type="subunit">
    <text evidence="4">Component of the lipopolysaccharide transport and assembly complex.</text>
</comment>
<comment type="subcellular location">
    <subcellularLocation>
        <location evidence="4">Periplasm</location>
    </subcellularLocation>
</comment>
<comment type="function">
    <text evidence="4">Involved in the assembly of lipopolysaccharide (LPS). Required for the translocation of LPS from the inner membrane to the outer membrane. May form a bridge between the inner membrane and the outer membrane, via interactions with LptC and LptD, thereby facilitating LPS transfer across the periplasm.</text>
</comment>
<dbReference type="GO" id="GO:0017089">
    <property type="term" value="F:glycolipid transfer activity"/>
    <property type="evidence" value="ECO:0007669"/>
    <property type="project" value="TreeGrafter"/>
</dbReference>
<reference evidence="7 8" key="1">
    <citation type="submission" date="2019-05" db="EMBL/GenBank/DDBJ databases">
        <title>Thiomicrorhabdus sediminis sp. nov, a novel sulfur-oxidizing bacterium isolated from coastal sediment.</title>
        <authorList>
            <person name="Liu X."/>
        </authorList>
    </citation>
    <scope>NUCLEOTIDE SEQUENCE [LARGE SCALE GENOMIC DNA]</scope>
    <source>
        <strain evidence="7 8">G1</strain>
    </source>
</reference>
<dbReference type="Pfam" id="PF03968">
    <property type="entry name" value="LptD_N"/>
    <property type="match status" value="1"/>
</dbReference>
<sequence length="180" mass="19690" precursor="true">MTRPATAKHSPTLAFKGIHLLLLVCSWLATPYALAQTDESKQPIEISADSLISNEKSGLSTYRGNVVVKQGKITLNGDTVTVHHPDGELTTVKASGNPARFKRYDEKAQSWMTGEAQQIDYDAVKQTLIMTGQAKAEQPGKHLITGPKLVYDMQQQTLQANSTAEEKQRISVTLNPASKE</sequence>
<dbReference type="NCBIfam" id="TIGR03002">
    <property type="entry name" value="outer_YhbN_LptA"/>
    <property type="match status" value="1"/>
</dbReference>
<evidence type="ECO:0000256" key="4">
    <source>
        <dbReference type="HAMAP-Rule" id="MF_01914"/>
    </source>
</evidence>
<evidence type="ECO:0000313" key="8">
    <source>
        <dbReference type="Proteomes" id="UP000304864"/>
    </source>
</evidence>
<organism evidence="7 8">
    <name type="scientific">Thiomicrorhabdus sediminis</name>
    <dbReference type="NCBI Taxonomy" id="2580412"/>
    <lineage>
        <taxon>Bacteria</taxon>
        <taxon>Pseudomonadati</taxon>
        <taxon>Pseudomonadota</taxon>
        <taxon>Gammaproteobacteria</taxon>
        <taxon>Thiotrichales</taxon>
        <taxon>Piscirickettsiaceae</taxon>
        <taxon>Thiomicrorhabdus</taxon>
    </lineage>
</organism>
<evidence type="ECO:0000256" key="1">
    <source>
        <dbReference type="ARBA" id="ARBA00022448"/>
    </source>
</evidence>
<dbReference type="Gene3D" id="2.60.450.10">
    <property type="entry name" value="Lipopolysaccharide (LPS) transport protein A like domain"/>
    <property type="match status" value="1"/>
</dbReference>
<feature type="domain" description="Organic solvent tolerance-like N-terminal" evidence="6">
    <location>
        <begin position="45"/>
        <end position="156"/>
    </location>
</feature>
<dbReference type="RefSeq" id="WP_138564139.1">
    <property type="nucleotide sequence ID" value="NZ_CP040602.1"/>
</dbReference>
<dbReference type="GO" id="GO:0043165">
    <property type="term" value="P:Gram-negative-bacterium-type cell outer membrane assembly"/>
    <property type="evidence" value="ECO:0007669"/>
    <property type="project" value="UniProtKB-UniRule"/>
</dbReference>
<dbReference type="InterPro" id="IPR014340">
    <property type="entry name" value="LptA"/>
</dbReference>
<dbReference type="AlphaFoldDB" id="A0A4P9K589"/>
<dbReference type="InterPro" id="IPR005653">
    <property type="entry name" value="OstA-like_N"/>
</dbReference>
<dbReference type="GO" id="GO:0015920">
    <property type="term" value="P:lipopolysaccharide transport"/>
    <property type="evidence" value="ECO:0007669"/>
    <property type="project" value="UniProtKB-UniRule"/>
</dbReference>
<evidence type="ECO:0000313" key="7">
    <source>
        <dbReference type="EMBL" id="QCU89610.1"/>
    </source>
</evidence>
<keyword evidence="2 4" id="KW-0732">Signal</keyword>
<evidence type="ECO:0000259" key="6">
    <source>
        <dbReference type="Pfam" id="PF03968"/>
    </source>
</evidence>
<dbReference type="Proteomes" id="UP000304864">
    <property type="component" value="Chromosome"/>
</dbReference>
<name>A0A4P9K589_9GAMM</name>
<evidence type="ECO:0000256" key="5">
    <source>
        <dbReference type="SAM" id="MobiDB-lite"/>
    </source>
</evidence>
<feature type="signal peptide" evidence="4">
    <location>
        <begin position="1"/>
        <end position="35"/>
    </location>
</feature>
<feature type="region of interest" description="Disordered" evidence="5">
    <location>
        <begin position="160"/>
        <end position="180"/>
    </location>
</feature>
<keyword evidence="3 4" id="KW-0574">Periplasm</keyword>
<proteinExistence type="inferred from homology"/>
<dbReference type="PANTHER" id="PTHR36504">
    <property type="entry name" value="LIPOPOLYSACCHARIDE EXPORT SYSTEM PROTEIN LPTA"/>
    <property type="match status" value="1"/>
</dbReference>
<dbReference type="GO" id="GO:0030288">
    <property type="term" value="C:outer membrane-bounded periplasmic space"/>
    <property type="evidence" value="ECO:0007669"/>
    <property type="project" value="TreeGrafter"/>
</dbReference>
<accession>A0A4P9K589</accession>
<feature type="compositionally biased region" description="Polar residues" evidence="5">
    <location>
        <begin position="170"/>
        <end position="180"/>
    </location>
</feature>
<dbReference type="OrthoDB" id="9795964at2"/>
<gene>
    <name evidence="4 7" type="primary">lptA</name>
    <name evidence="7" type="ORF">FE785_02645</name>
</gene>
<evidence type="ECO:0000256" key="2">
    <source>
        <dbReference type="ARBA" id="ARBA00022729"/>
    </source>
</evidence>
<evidence type="ECO:0000256" key="3">
    <source>
        <dbReference type="ARBA" id="ARBA00022764"/>
    </source>
</evidence>
<dbReference type="KEGG" id="thig:FE785_02645"/>